<dbReference type="GO" id="GO:0006825">
    <property type="term" value="P:copper ion transport"/>
    <property type="evidence" value="ECO:0007669"/>
    <property type="project" value="InterPro"/>
</dbReference>
<feature type="compositionally biased region" description="Polar residues" evidence="1">
    <location>
        <begin position="68"/>
        <end position="79"/>
    </location>
</feature>
<dbReference type="AlphaFoldDB" id="A0A402BFX6"/>
<evidence type="ECO:0000313" key="3">
    <source>
        <dbReference type="EMBL" id="GCE30293.1"/>
    </source>
</evidence>
<comment type="caution">
    <text evidence="3">The sequence shown here is derived from an EMBL/GenBank/DDBJ whole genome shotgun (WGS) entry which is preliminary data.</text>
</comment>
<dbReference type="InterPro" id="IPR006121">
    <property type="entry name" value="HMA_dom"/>
</dbReference>
<dbReference type="SUPFAM" id="SSF55008">
    <property type="entry name" value="HMA, heavy metal-associated domain"/>
    <property type="match status" value="1"/>
</dbReference>
<gene>
    <name evidence="3" type="ORF">KDA_57770</name>
</gene>
<proteinExistence type="predicted"/>
<dbReference type="InterPro" id="IPR000428">
    <property type="entry name" value="Cu-bd"/>
</dbReference>
<dbReference type="EMBL" id="BIFT01000002">
    <property type="protein sequence ID" value="GCE30293.1"/>
    <property type="molecule type" value="Genomic_DNA"/>
</dbReference>
<dbReference type="Gene3D" id="3.30.70.100">
    <property type="match status" value="1"/>
</dbReference>
<evidence type="ECO:0000313" key="4">
    <source>
        <dbReference type="Proteomes" id="UP000287171"/>
    </source>
</evidence>
<accession>A0A402BFX6</accession>
<dbReference type="PRINTS" id="PR00944">
    <property type="entry name" value="CUEXPORT"/>
</dbReference>
<dbReference type="RefSeq" id="WP_246039269.1">
    <property type="nucleotide sequence ID" value="NZ_BIFT01000002.1"/>
</dbReference>
<organism evidence="3 4">
    <name type="scientific">Dictyobacter alpinus</name>
    <dbReference type="NCBI Taxonomy" id="2014873"/>
    <lineage>
        <taxon>Bacteria</taxon>
        <taxon>Bacillati</taxon>
        <taxon>Chloroflexota</taxon>
        <taxon>Ktedonobacteria</taxon>
        <taxon>Ktedonobacterales</taxon>
        <taxon>Dictyobacteraceae</taxon>
        <taxon>Dictyobacter</taxon>
    </lineage>
</organism>
<keyword evidence="4" id="KW-1185">Reference proteome</keyword>
<protein>
    <recommendedName>
        <fullName evidence="2">HMA domain-containing protein</fullName>
    </recommendedName>
</protein>
<dbReference type="Proteomes" id="UP000287171">
    <property type="component" value="Unassembled WGS sequence"/>
</dbReference>
<dbReference type="InterPro" id="IPR036163">
    <property type="entry name" value="HMA_dom_sf"/>
</dbReference>
<dbReference type="Pfam" id="PF00403">
    <property type="entry name" value="HMA"/>
    <property type="match status" value="1"/>
</dbReference>
<name>A0A402BFX6_9CHLR</name>
<evidence type="ECO:0000259" key="2">
    <source>
        <dbReference type="PROSITE" id="PS50846"/>
    </source>
</evidence>
<dbReference type="PROSITE" id="PS50846">
    <property type="entry name" value="HMA_2"/>
    <property type="match status" value="1"/>
</dbReference>
<feature type="domain" description="HMA" evidence="2">
    <location>
        <begin position="4"/>
        <end position="70"/>
    </location>
</feature>
<sequence>MMTKDITLSVPDVSCEHCVKAINGALGVLPGVAAVSTDIPTKSVHLSYDPDQLSLQQIEETLDDVGYTVSQEPAPTPRTSGKPLNLF</sequence>
<feature type="region of interest" description="Disordered" evidence="1">
    <location>
        <begin position="68"/>
        <end position="87"/>
    </location>
</feature>
<evidence type="ECO:0000256" key="1">
    <source>
        <dbReference type="SAM" id="MobiDB-lite"/>
    </source>
</evidence>
<dbReference type="CDD" id="cd00371">
    <property type="entry name" value="HMA"/>
    <property type="match status" value="1"/>
</dbReference>
<dbReference type="GO" id="GO:0005507">
    <property type="term" value="F:copper ion binding"/>
    <property type="evidence" value="ECO:0007669"/>
    <property type="project" value="InterPro"/>
</dbReference>
<reference evidence="4" key="1">
    <citation type="submission" date="2018-12" db="EMBL/GenBank/DDBJ databases">
        <title>Tengunoibacter tsumagoiensis gen. nov., sp. nov., Dictyobacter kobayashii sp. nov., D. alpinus sp. nov., and D. joshuensis sp. nov. and description of Dictyobacteraceae fam. nov. within the order Ktedonobacterales isolated from Tengu-no-mugimeshi.</title>
        <authorList>
            <person name="Wang C.M."/>
            <person name="Zheng Y."/>
            <person name="Sakai Y."/>
            <person name="Toyoda A."/>
            <person name="Minakuchi Y."/>
            <person name="Abe K."/>
            <person name="Yokota A."/>
            <person name="Yabe S."/>
        </authorList>
    </citation>
    <scope>NUCLEOTIDE SEQUENCE [LARGE SCALE GENOMIC DNA]</scope>
    <source>
        <strain evidence="4">Uno16</strain>
    </source>
</reference>